<feature type="region of interest" description="Disordered" evidence="1">
    <location>
        <begin position="79"/>
        <end position="125"/>
    </location>
</feature>
<comment type="caution">
    <text evidence="2">The sequence shown here is derived from an EMBL/GenBank/DDBJ whole genome shotgun (WGS) entry which is preliminary data.</text>
</comment>
<feature type="region of interest" description="Disordered" evidence="1">
    <location>
        <begin position="44"/>
        <end position="66"/>
    </location>
</feature>
<proteinExistence type="predicted"/>
<dbReference type="AlphaFoldDB" id="A0AAW0MQ63"/>
<reference evidence="3" key="1">
    <citation type="submission" date="2024-04" db="EMBL/GenBank/DDBJ databases">
        <title>Salinicola lusitanus LLJ914,a marine bacterium isolated from the Okinawa Trough.</title>
        <authorList>
            <person name="Li J."/>
        </authorList>
    </citation>
    <scope>NUCLEOTIDE SEQUENCE [LARGE SCALE GENOMIC DNA]</scope>
</reference>
<evidence type="ECO:0000313" key="3">
    <source>
        <dbReference type="Proteomes" id="UP001460270"/>
    </source>
</evidence>
<feature type="compositionally biased region" description="Acidic residues" evidence="1">
    <location>
        <begin position="116"/>
        <end position="125"/>
    </location>
</feature>
<dbReference type="EMBL" id="JBBPFD010000111">
    <property type="protein sequence ID" value="KAK7880344.1"/>
    <property type="molecule type" value="Genomic_DNA"/>
</dbReference>
<feature type="compositionally biased region" description="Basic and acidic residues" evidence="1">
    <location>
        <begin position="53"/>
        <end position="66"/>
    </location>
</feature>
<dbReference type="Proteomes" id="UP001460270">
    <property type="component" value="Unassembled WGS sequence"/>
</dbReference>
<keyword evidence="3" id="KW-1185">Reference proteome</keyword>
<evidence type="ECO:0000313" key="2">
    <source>
        <dbReference type="EMBL" id="KAK7880344.1"/>
    </source>
</evidence>
<organism evidence="2 3">
    <name type="scientific">Mugilogobius chulae</name>
    <name type="common">yellowstripe goby</name>
    <dbReference type="NCBI Taxonomy" id="88201"/>
    <lineage>
        <taxon>Eukaryota</taxon>
        <taxon>Metazoa</taxon>
        <taxon>Chordata</taxon>
        <taxon>Craniata</taxon>
        <taxon>Vertebrata</taxon>
        <taxon>Euteleostomi</taxon>
        <taxon>Actinopterygii</taxon>
        <taxon>Neopterygii</taxon>
        <taxon>Teleostei</taxon>
        <taxon>Neoteleostei</taxon>
        <taxon>Acanthomorphata</taxon>
        <taxon>Gobiaria</taxon>
        <taxon>Gobiiformes</taxon>
        <taxon>Gobioidei</taxon>
        <taxon>Gobiidae</taxon>
        <taxon>Gobionellinae</taxon>
        <taxon>Mugilogobius</taxon>
    </lineage>
</organism>
<accession>A0AAW0MQ63</accession>
<evidence type="ECO:0000256" key="1">
    <source>
        <dbReference type="SAM" id="MobiDB-lite"/>
    </source>
</evidence>
<name>A0AAW0MQ63_9GOBI</name>
<protein>
    <submittedName>
        <fullName evidence="2">Uncharacterized protein</fullName>
    </submittedName>
</protein>
<gene>
    <name evidence="2" type="ORF">WMY93_033018</name>
</gene>
<sequence>MLVGCLISRSLSCQSPPWPGADCSTQNKPRVPTLSYSVIDCGHPPAPAQSVAPRDHLKDTHPKESTDLKLRSLASSRFPGWEISRNDKDASSETTPGRKRCTGSGSEWEEGVGIYSEEEGGAAGA</sequence>